<dbReference type="InterPro" id="IPR000182">
    <property type="entry name" value="GNAT_dom"/>
</dbReference>
<dbReference type="GO" id="GO:0016747">
    <property type="term" value="F:acyltransferase activity, transferring groups other than amino-acyl groups"/>
    <property type="evidence" value="ECO:0007669"/>
    <property type="project" value="InterPro"/>
</dbReference>
<dbReference type="Pfam" id="PF13302">
    <property type="entry name" value="Acetyltransf_3"/>
    <property type="match status" value="1"/>
</dbReference>
<dbReference type="Proteomes" id="UP001140453">
    <property type="component" value="Unassembled WGS sequence"/>
</dbReference>
<dbReference type="AlphaFoldDB" id="A0A9W8YZJ7"/>
<reference evidence="2" key="1">
    <citation type="submission" date="2022-10" db="EMBL/GenBank/DDBJ databases">
        <title>Tapping the CABI collections for fungal endophytes: first genome assemblies for Collariella, Neodidymelliopsis, Ascochyta clinopodiicola, Didymella pomorum, Didymosphaeria variabile, Neocosmospora piperis and Neocucurbitaria cava.</title>
        <authorList>
            <person name="Hill R."/>
        </authorList>
    </citation>
    <scope>NUCLEOTIDE SEQUENCE</scope>
    <source>
        <strain evidence="2">IMI 355082</strain>
    </source>
</reference>
<dbReference type="PANTHER" id="PTHR43415:SF3">
    <property type="entry name" value="GNAT-FAMILY ACETYLTRANSFERASE"/>
    <property type="match status" value="1"/>
</dbReference>
<proteinExistence type="predicted"/>
<evidence type="ECO:0000313" key="3">
    <source>
        <dbReference type="Proteomes" id="UP001140453"/>
    </source>
</evidence>
<organism evidence="2 3">
    <name type="scientific">Gnomoniopsis smithogilvyi</name>
    <dbReference type="NCBI Taxonomy" id="1191159"/>
    <lineage>
        <taxon>Eukaryota</taxon>
        <taxon>Fungi</taxon>
        <taxon>Dikarya</taxon>
        <taxon>Ascomycota</taxon>
        <taxon>Pezizomycotina</taxon>
        <taxon>Sordariomycetes</taxon>
        <taxon>Sordariomycetidae</taxon>
        <taxon>Diaporthales</taxon>
        <taxon>Gnomoniaceae</taxon>
        <taxon>Gnomoniopsis</taxon>
    </lineage>
</organism>
<feature type="domain" description="N-acetyltransferase" evidence="1">
    <location>
        <begin position="14"/>
        <end position="175"/>
    </location>
</feature>
<evidence type="ECO:0000313" key="2">
    <source>
        <dbReference type="EMBL" id="KAJ4394666.1"/>
    </source>
</evidence>
<protein>
    <recommendedName>
        <fullName evidence="1">N-acetyltransferase domain-containing protein</fullName>
    </recommendedName>
</protein>
<keyword evidence="3" id="KW-1185">Reference proteome</keyword>
<dbReference type="SUPFAM" id="SSF55729">
    <property type="entry name" value="Acyl-CoA N-acyltransferases (Nat)"/>
    <property type="match status" value="1"/>
</dbReference>
<dbReference type="EMBL" id="JAPEVB010000002">
    <property type="protein sequence ID" value="KAJ4394666.1"/>
    <property type="molecule type" value="Genomic_DNA"/>
</dbReference>
<sequence length="192" mass="22893">MTANLEDAWKTERLSFRSIRESDYEWWFNDIDSDPVNVALSSPFFLAPPRPKKPEEWYKMWDGPNELLDVVIYLCEPANSARPLKEGGDETDIAQSKETRIGFLRISYDHGYGTECVQWALDWAFRRANMHSVNLGSVEYNTRAHRCYEKCGFKLEGRRRQCFWHDRKWYDLFLYGILEEEWEELRNTKKSS</sequence>
<dbReference type="Gene3D" id="3.40.630.30">
    <property type="match status" value="1"/>
</dbReference>
<dbReference type="PROSITE" id="PS51186">
    <property type="entry name" value="GNAT"/>
    <property type="match status" value="1"/>
</dbReference>
<evidence type="ECO:0000259" key="1">
    <source>
        <dbReference type="PROSITE" id="PS51186"/>
    </source>
</evidence>
<name>A0A9W8YZJ7_9PEZI</name>
<dbReference type="OrthoDB" id="64477at2759"/>
<comment type="caution">
    <text evidence="2">The sequence shown here is derived from an EMBL/GenBank/DDBJ whole genome shotgun (WGS) entry which is preliminary data.</text>
</comment>
<gene>
    <name evidence="2" type="ORF">N0V93_003885</name>
</gene>
<accession>A0A9W8YZJ7</accession>
<dbReference type="PANTHER" id="PTHR43415">
    <property type="entry name" value="SPERMIDINE N(1)-ACETYLTRANSFERASE"/>
    <property type="match status" value="1"/>
</dbReference>
<dbReference type="InterPro" id="IPR016181">
    <property type="entry name" value="Acyl_CoA_acyltransferase"/>
</dbReference>